<keyword evidence="7" id="KW-0539">Nucleus</keyword>
<comment type="caution">
    <text evidence="9">The sequence shown here is derived from an EMBL/GenBank/DDBJ whole genome shotgun (WGS) entry which is preliminary data.</text>
</comment>
<gene>
    <name evidence="9" type="ORF">PR002_g24556</name>
</gene>
<evidence type="ECO:0000256" key="6">
    <source>
        <dbReference type="ARBA" id="ARBA00022801"/>
    </source>
</evidence>
<keyword evidence="5" id="KW-0479">Metal-binding</keyword>
<sequence length="425" mass="46732">MPECSQCTRPRRRKAPGINMKTRAASTVANDCTLDGTSIVAEGCAEARTAMDGCVISSSAVQRYSSGSALEDSCTVGGCLLEVSAAASSVAERYAARKMLATGRAVCRTVKESGVEAFASEGGATEDIREGRGEEARVGEVVALRDECDSSRSRKCFTQAQLKASQQGSVKLGTVLLLPERLFRQEHIRSSTSFIQNTGLLLSAIPLYGAASYQPSGARRKILRSWHWRSFIFSQNTDDDEFRKTFRMPRCAFWKLLDIVEPDLARKQTNCCTPLSPAIRLCVFLYYAGHGSSLQQISDQFGIGRSTASGIIKCVSESIVSRMVNWISFPEARAELLRLSREFEHSHRHPGCVASIDGCHIPITQPAVPKSHKFYNRKGFYSLNMSAAVDNKRSFLDVDIRWPGSVGDSRVFNNSWGSDTGKYFV</sequence>
<evidence type="ECO:0000313" key="9">
    <source>
        <dbReference type="EMBL" id="KAE8978951.1"/>
    </source>
</evidence>
<dbReference type="GO" id="GO:0046872">
    <property type="term" value="F:metal ion binding"/>
    <property type="evidence" value="ECO:0007669"/>
    <property type="project" value="UniProtKB-KW"/>
</dbReference>
<dbReference type="PANTHER" id="PTHR22930:SF85">
    <property type="entry name" value="GH03217P-RELATED"/>
    <property type="match status" value="1"/>
</dbReference>
<dbReference type="AlphaFoldDB" id="A0A6A3IA79"/>
<dbReference type="Proteomes" id="UP000435112">
    <property type="component" value="Unassembled WGS sequence"/>
</dbReference>
<reference evidence="9 10" key="1">
    <citation type="submission" date="2018-09" db="EMBL/GenBank/DDBJ databases">
        <title>Genomic investigation of the strawberry pathogen Phytophthora fragariae indicates pathogenicity is determined by transcriptional variation in three key races.</title>
        <authorList>
            <person name="Adams T.M."/>
            <person name="Armitage A.D."/>
            <person name="Sobczyk M.K."/>
            <person name="Bates H.J."/>
            <person name="Dunwell J.M."/>
            <person name="Nellist C.F."/>
            <person name="Harrison R.J."/>
        </authorList>
    </citation>
    <scope>NUCLEOTIDE SEQUENCE [LARGE SCALE GENOMIC DNA]</scope>
    <source>
        <strain evidence="9 10">SCRP324</strain>
    </source>
</reference>
<comment type="subcellular location">
    <subcellularLocation>
        <location evidence="2">Nucleus</location>
    </subcellularLocation>
</comment>
<name>A0A6A3IA79_9STRA</name>
<evidence type="ECO:0000256" key="5">
    <source>
        <dbReference type="ARBA" id="ARBA00022723"/>
    </source>
</evidence>
<dbReference type="InterPro" id="IPR045249">
    <property type="entry name" value="HARBI1-like"/>
</dbReference>
<dbReference type="InterPro" id="IPR027806">
    <property type="entry name" value="HARBI1_dom"/>
</dbReference>
<accession>A0A6A3IA79</accession>
<feature type="domain" description="DDE Tnp4" evidence="8">
    <location>
        <begin position="356"/>
        <end position="415"/>
    </location>
</feature>
<dbReference type="EMBL" id="QXFU01003040">
    <property type="protein sequence ID" value="KAE8978951.1"/>
    <property type="molecule type" value="Genomic_DNA"/>
</dbReference>
<dbReference type="GO" id="GO:0016787">
    <property type="term" value="F:hydrolase activity"/>
    <property type="evidence" value="ECO:0007669"/>
    <property type="project" value="UniProtKB-KW"/>
</dbReference>
<evidence type="ECO:0000256" key="1">
    <source>
        <dbReference type="ARBA" id="ARBA00001968"/>
    </source>
</evidence>
<proteinExistence type="inferred from homology"/>
<evidence type="ECO:0000259" key="8">
    <source>
        <dbReference type="Pfam" id="PF13359"/>
    </source>
</evidence>
<dbReference type="OrthoDB" id="2430314at2759"/>
<dbReference type="PANTHER" id="PTHR22930">
    <property type="match status" value="1"/>
</dbReference>
<dbReference type="GO" id="GO:0004518">
    <property type="term" value="F:nuclease activity"/>
    <property type="evidence" value="ECO:0007669"/>
    <property type="project" value="UniProtKB-KW"/>
</dbReference>
<evidence type="ECO:0000313" key="10">
    <source>
        <dbReference type="Proteomes" id="UP000435112"/>
    </source>
</evidence>
<evidence type="ECO:0000256" key="4">
    <source>
        <dbReference type="ARBA" id="ARBA00022722"/>
    </source>
</evidence>
<comment type="cofactor">
    <cofactor evidence="1">
        <name>a divalent metal cation</name>
        <dbReference type="ChEBI" id="CHEBI:60240"/>
    </cofactor>
</comment>
<organism evidence="9 10">
    <name type="scientific">Phytophthora rubi</name>
    <dbReference type="NCBI Taxonomy" id="129364"/>
    <lineage>
        <taxon>Eukaryota</taxon>
        <taxon>Sar</taxon>
        <taxon>Stramenopiles</taxon>
        <taxon>Oomycota</taxon>
        <taxon>Peronosporomycetes</taxon>
        <taxon>Peronosporales</taxon>
        <taxon>Peronosporaceae</taxon>
        <taxon>Phytophthora</taxon>
    </lineage>
</organism>
<comment type="similarity">
    <text evidence="3">Belongs to the HARBI1 family.</text>
</comment>
<dbReference type="GO" id="GO:0005634">
    <property type="term" value="C:nucleus"/>
    <property type="evidence" value="ECO:0007669"/>
    <property type="project" value="UniProtKB-SubCell"/>
</dbReference>
<evidence type="ECO:0000256" key="3">
    <source>
        <dbReference type="ARBA" id="ARBA00006958"/>
    </source>
</evidence>
<evidence type="ECO:0000256" key="2">
    <source>
        <dbReference type="ARBA" id="ARBA00004123"/>
    </source>
</evidence>
<evidence type="ECO:0000256" key="7">
    <source>
        <dbReference type="ARBA" id="ARBA00023242"/>
    </source>
</evidence>
<dbReference type="Pfam" id="PF13359">
    <property type="entry name" value="DDE_Tnp_4"/>
    <property type="match status" value="1"/>
</dbReference>
<keyword evidence="4" id="KW-0540">Nuclease</keyword>
<keyword evidence="6" id="KW-0378">Hydrolase</keyword>
<protein>
    <recommendedName>
        <fullName evidence="8">DDE Tnp4 domain-containing protein</fullName>
    </recommendedName>
</protein>